<dbReference type="SUPFAM" id="SSF56112">
    <property type="entry name" value="Protein kinase-like (PK-like)"/>
    <property type="match status" value="1"/>
</dbReference>
<dbReference type="PANTHER" id="PTHR21310">
    <property type="entry name" value="AMINOGLYCOSIDE PHOSPHOTRANSFERASE-RELATED-RELATED"/>
    <property type="match status" value="1"/>
</dbReference>
<keyword evidence="3" id="KW-1185">Reference proteome</keyword>
<dbReference type="GeneID" id="17322734"/>
<reference evidence="3" key="1">
    <citation type="journal article" date="2013" name="Proc. Natl. Acad. Sci. U.S.A.">
        <title>Genome structure and metabolic features in the red seaweed Chondrus crispus shed light on evolution of the Archaeplastida.</title>
        <authorList>
            <person name="Collen J."/>
            <person name="Porcel B."/>
            <person name="Carre W."/>
            <person name="Ball S.G."/>
            <person name="Chaparro C."/>
            <person name="Tonon T."/>
            <person name="Barbeyron T."/>
            <person name="Michel G."/>
            <person name="Noel B."/>
            <person name="Valentin K."/>
            <person name="Elias M."/>
            <person name="Artiguenave F."/>
            <person name="Arun A."/>
            <person name="Aury J.M."/>
            <person name="Barbosa-Neto J.F."/>
            <person name="Bothwell J.H."/>
            <person name="Bouget F.Y."/>
            <person name="Brillet L."/>
            <person name="Cabello-Hurtado F."/>
            <person name="Capella-Gutierrez S."/>
            <person name="Charrier B."/>
            <person name="Cladiere L."/>
            <person name="Cock J.M."/>
            <person name="Coelho S.M."/>
            <person name="Colleoni C."/>
            <person name="Czjzek M."/>
            <person name="Da Silva C."/>
            <person name="Delage L."/>
            <person name="Denoeud F."/>
            <person name="Deschamps P."/>
            <person name="Dittami S.M."/>
            <person name="Gabaldon T."/>
            <person name="Gachon C.M."/>
            <person name="Groisillier A."/>
            <person name="Herve C."/>
            <person name="Jabbari K."/>
            <person name="Katinka M."/>
            <person name="Kloareg B."/>
            <person name="Kowalczyk N."/>
            <person name="Labadie K."/>
            <person name="Leblanc C."/>
            <person name="Lopez P.J."/>
            <person name="McLachlan D.H."/>
            <person name="Meslet-Cladiere L."/>
            <person name="Moustafa A."/>
            <person name="Nehr Z."/>
            <person name="Nyvall Collen P."/>
            <person name="Panaud O."/>
            <person name="Partensky F."/>
            <person name="Poulain J."/>
            <person name="Rensing S.A."/>
            <person name="Rousvoal S."/>
            <person name="Samson G."/>
            <person name="Symeonidi A."/>
            <person name="Weissenbach J."/>
            <person name="Zambounis A."/>
            <person name="Wincker P."/>
            <person name="Boyen C."/>
        </authorList>
    </citation>
    <scope>NUCLEOTIDE SEQUENCE [LARGE SCALE GENOMIC DNA]</scope>
    <source>
        <strain evidence="3">cv. Stackhouse</strain>
    </source>
</reference>
<evidence type="ECO:0000259" key="1">
    <source>
        <dbReference type="Pfam" id="PF01636"/>
    </source>
</evidence>
<dbReference type="EMBL" id="HG001722">
    <property type="protein sequence ID" value="CDF35199.1"/>
    <property type="molecule type" value="Genomic_DNA"/>
</dbReference>
<evidence type="ECO:0000313" key="2">
    <source>
        <dbReference type="EMBL" id="CDF35199.1"/>
    </source>
</evidence>
<name>R7QAU7_CHOCR</name>
<dbReference type="AlphaFoldDB" id="R7QAU7"/>
<dbReference type="OrthoDB" id="2906425at2759"/>
<proteinExistence type="predicted"/>
<organism evidence="2 3">
    <name type="scientific">Chondrus crispus</name>
    <name type="common">Carrageen Irish moss</name>
    <name type="synonym">Polymorpha crispa</name>
    <dbReference type="NCBI Taxonomy" id="2769"/>
    <lineage>
        <taxon>Eukaryota</taxon>
        <taxon>Rhodophyta</taxon>
        <taxon>Florideophyceae</taxon>
        <taxon>Rhodymeniophycidae</taxon>
        <taxon>Gigartinales</taxon>
        <taxon>Gigartinaceae</taxon>
        <taxon>Chondrus</taxon>
    </lineage>
</organism>
<protein>
    <recommendedName>
        <fullName evidence="1">Aminoglycoside phosphotransferase domain-containing protein</fullName>
    </recommendedName>
</protein>
<dbReference type="Pfam" id="PF01636">
    <property type="entry name" value="APH"/>
    <property type="match status" value="1"/>
</dbReference>
<dbReference type="KEGG" id="ccp:CHC_T00003789001"/>
<evidence type="ECO:0000313" key="3">
    <source>
        <dbReference type="Proteomes" id="UP000012073"/>
    </source>
</evidence>
<sequence>MRVTLPVDPRRKTQSEAATLDFIQQNTDAPVPTVIAFDASNDNALRVEWMLLEHMPGKPLRQHWKSLPLEKKRALVKRIALYVVQLFRARIQGIGNLYHSDTSRDDAVDQTKFRVGRIVSNEFFWDDRTTQEFPRGPFRSSRSWLHARLLVHRHESKDIIEASRDEDDIDTAEQVAILEQRLASLLHSIFTFNLNHEVEETALFHDDLSQQNIMVDEDGNLTAIIDWECVIEYAIDENGLNEDGEIDESYPEDLLEYEQTELRNEFLNEVKNIEPAWFAIYSSDLNLRKADFEMAVNCIDNEFCIKRISKWLDGVEAGEDVPSLQKILLE</sequence>
<dbReference type="InterPro" id="IPR002575">
    <property type="entry name" value="Aminoglycoside_PTrfase"/>
</dbReference>
<accession>R7QAU7</accession>
<feature type="domain" description="Aminoglycoside phosphotransferase" evidence="1">
    <location>
        <begin position="8"/>
        <end position="229"/>
    </location>
</feature>
<dbReference type="Gene3D" id="3.90.1200.10">
    <property type="match status" value="1"/>
</dbReference>
<dbReference type="Gramene" id="CDF35199">
    <property type="protein sequence ID" value="CDF35199"/>
    <property type="gene ID" value="CHC_T00003789001"/>
</dbReference>
<dbReference type="RefSeq" id="XP_005715018.1">
    <property type="nucleotide sequence ID" value="XM_005714961.1"/>
</dbReference>
<gene>
    <name evidence="2" type="ORF">CHC_T00003789001</name>
</gene>
<dbReference type="PANTHER" id="PTHR21310:SF13">
    <property type="entry name" value="AMINOGLYCOSIDE PHOSPHOTRANSFERASE DOMAIN-CONTAINING PROTEIN"/>
    <property type="match status" value="1"/>
</dbReference>
<dbReference type="InterPro" id="IPR051678">
    <property type="entry name" value="AGP_Transferase"/>
</dbReference>
<dbReference type="STRING" id="2769.R7QAU7"/>
<dbReference type="InterPro" id="IPR011009">
    <property type="entry name" value="Kinase-like_dom_sf"/>
</dbReference>
<dbReference type="Proteomes" id="UP000012073">
    <property type="component" value="Unassembled WGS sequence"/>
</dbReference>